<dbReference type="InterPro" id="IPR001453">
    <property type="entry name" value="MoaB/Mog_dom"/>
</dbReference>
<dbReference type="Gene3D" id="2.170.190.11">
    <property type="entry name" value="Molybdopterin biosynthesis moea protein, domain 3"/>
    <property type="match status" value="1"/>
</dbReference>
<dbReference type="PANTHER" id="PTHR10192:SF5">
    <property type="entry name" value="GEPHYRIN"/>
    <property type="match status" value="1"/>
</dbReference>
<comment type="catalytic activity">
    <reaction evidence="5">
        <text>adenylyl-molybdopterin + molybdate = Mo-molybdopterin + AMP + H(+)</text>
        <dbReference type="Rhea" id="RHEA:35047"/>
        <dbReference type="ChEBI" id="CHEBI:15378"/>
        <dbReference type="ChEBI" id="CHEBI:36264"/>
        <dbReference type="ChEBI" id="CHEBI:62727"/>
        <dbReference type="ChEBI" id="CHEBI:71302"/>
        <dbReference type="ChEBI" id="CHEBI:456215"/>
        <dbReference type="EC" id="2.10.1.1"/>
    </reaction>
</comment>
<dbReference type="RefSeq" id="WP_196274449.1">
    <property type="nucleotide sequence ID" value="NZ_JADQDC010000002.1"/>
</dbReference>
<dbReference type="SUPFAM" id="SSF63867">
    <property type="entry name" value="MoeA C-terminal domain-like"/>
    <property type="match status" value="1"/>
</dbReference>
<keyword evidence="6" id="KW-0500">Molybdenum</keyword>
<dbReference type="Proteomes" id="UP000600799">
    <property type="component" value="Unassembled WGS sequence"/>
</dbReference>
<dbReference type="InterPro" id="IPR038987">
    <property type="entry name" value="MoeA-like"/>
</dbReference>
<dbReference type="PANTHER" id="PTHR10192">
    <property type="entry name" value="MOLYBDOPTERIN BIOSYNTHESIS PROTEIN"/>
    <property type="match status" value="1"/>
</dbReference>
<accession>A0ABS0HCS5</accession>
<dbReference type="CDD" id="cd00887">
    <property type="entry name" value="MoeA"/>
    <property type="match status" value="1"/>
</dbReference>
<dbReference type="SUPFAM" id="SSF53218">
    <property type="entry name" value="Molybdenum cofactor biosynthesis proteins"/>
    <property type="match status" value="1"/>
</dbReference>
<dbReference type="Gene3D" id="3.40.980.10">
    <property type="entry name" value="MoaB/Mog-like domain"/>
    <property type="match status" value="1"/>
</dbReference>
<dbReference type="InterPro" id="IPR005110">
    <property type="entry name" value="MoeA_linker/N"/>
</dbReference>
<evidence type="ECO:0000259" key="7">
    <source>
        <dbReference type="SMART" id="SM00852"/>
    </source>
</evidence>
<evidence type="ECO:0000256" key="2">
    <source>
        <dbReference type="ARBA" id="ARBA00005046"/>
    </source>
</evidence>
<keyword evidence="6" id="KW-0808">Transferase</keyword>
<gene>
    <name evidence="8" type="ORF">I2488_03605</name>
</gene>
<dbReference type="Gene3D" id="2.40.340.10">
    <property type="entry name" value="MoeA, C-terminal, domain IV"/>
    <property type="match status" value="1"/>
</dbReference>
<evidence type="ECO:0000256" key="4">
    <source>
        <dbReference type="ARBA" id="ARBA00023150"/>
    </source>
</evidence>
<evidence type="ECO:0000256" key="6">
    <source>
        <dbReference type="RuleBase" id="RU365090"/>
    </source>
</evidence>
<dbReference type="Pfam" id="PF00994">
    <property type="entry name" value="MoCF_biosynth"/>
    <property type="match status" value="1"/>
</dbReference>
<dbReference type="Pfam" id="PF03454">
    <property type="entry name" value="MoeA_C"/>
    <property type="match status" value="1"/>
</dbReference>
<keyword evidence="6" id="KW-0479">Metal-binding</keyword>
<dbReference type="Pfam" id="PF03453">
    <property type="entry name" value="MoeA_N"/>
    <property type="match status" value="1"/>
</dbReference>
<name>A0ABS0HCS5_9SPHN</name>
<evidence type="ECO:0000256" key="1">
    <source>
        <dbReference type="ARBA" id="ARBA00002901"/>
    </source>
</evidence>
<protein>
    <recommendedName>
        <fullName evidence="6">Molybdopterin molybdenumtransferase</fullName>
        <ecNumber evidence="6">2.10.1.1</ecNumber>
    </recommendedName>
</protein>
<dbReference type="Gene3D" id="3.90.105.10">
    <property type="entry name" value="Molybdopterin biosynthesis moea protein, domain 2"/>
    <property type="match status" value="1"/>
</dbReference>
<dbReference type="PROSITE" id="PS01079">
    <property type="entry name" value="MOCF_BIOSYNTHESIS_2"/>
    <property type="match status" value="1"/>
</dbReference>
<comment type="pathway">
    <text evidence="2 6">Cofactor biosynthesis; molybdopterin biosynthesis.</text>
</comment>
<evidence type="ECO:0000256" key="3">
    <source>
        <dbReference type="ARBA" id="ARBA00010763"/>
    </source>
</evidence>
<comment type="caution">
    <text evidence="8">The sequence shown here is derived from an EMBL/GenBank/DDBJ whole genome shotgun (WGS) entry which is preliminary data.</text>
</comment>
<dbReference type="SMART" id="SM00852">
    <property type="entry name" value="MoCF_biosynth"/>
    <property type="match status" value="1"/>
</dbReference>
<reference evidence="8 9" key="1">
    <citation type="submission" date="2020-11" db="EMBL/GenBank/DDBJ databases">
        <title>The genome sequence of Novosphingobium sp. 1Y9A.</title>
        <authorList>
            <person name="Liu Y."/>
        </authorList>
    </citation>
    <scope>NUCLEOTIDE SEQUENCE [LARGE SCALE GENOMIC DNA]</scope>
    <source>
        <strain evidence="8 9">1Y9A</strain>
    </source>
</reference>
<dbReference type="InterPro" id="IPR036425">
    <property type="entry name" value="MoaB/Mog-like_dom_sf"/>
</dbReference>
<comment type="function">
    <text evidence="1 6">Catalyzes the insertion of molybdate into adenylated molybdopterin with the concomitant release of AMP.</text>
</comment>
<dbReference type="InterPro" id="IPR008284">
    <property type="entry name" value="MoCF_biosynth_CS"/>
</dbReference>
<evidence type="ECO:0000313" key="9">
    <source>
        <dbReference type="Proteomes" id="UP000600799"/>
    </source>
</evidence>
<dbReference type="EC" id="2.10.1.1" evidence="6"/>
<dbReference type="InterPro" id="IPR036688">
    <property type="entry name" value="MoeA_C_domain_IV_sf"/>
</dbReference>
<keyword evidence="6" id="KW-0460">Magnesium</keyword>
<dbReference type="EMBL" id="JADQDC010000002">
    <property type="protein sequence ID" value="MBF9150078.1"/>
    <property type="molecule type" value="Genomic_DNA"/>
</dbReference>
<evidence type="ECO:0000313" key="8">
    <source>
        <dbReference type="EMBL" id="MBF9150078.1"/>
    </source>
</evidence>
<keyword evidence="9" id="KW-1185">Reference proteome</keyword>
<dbReference type="InterPro" id="IPR005111">
    <property type="entry name" value="MoeA_C_domain_IV"/>
</dbReference>
<keyword evidence="4 6" id="KW-0501">Molybdenum cofactor biosynthesis</keyword>
<comment type="similarity">
    <text evidence="3 6">Belongs to the MoeA family.</text>
</comment>
<evidence type="ECO:0000256" key="5">
    <source>
        <dbReference type="ARBA" id="ARBA00047317"/>
    </source>
</evidence>
<dbReference type="SUPFAM" id="SSF63882">
    <property type="entry name" value="MoeA N-terminal region -like"/>
    <property type="match status" value="1"/>
</dbReference>
<proteinExistence type="inferred from homology"/>
<dbReference type="InterPro" id="IPR036135">
    <property type="entry name" value="MoeA_linker/N_sf"/>
</dbReference>
<organism evidence="8 9">
    <name type="scientific">Novosphingobium jiangmenense</name>
    <dbReference type="NCBI Taxonomy" id="2791981"/>
    <lineage>
        <taxon>Bacteria</taxon>
        <taxon>Pseudomonadati</taxon>
        <taxon>Pseudomonadota</taxon>
        <taxon>Alphaproteobacteria</taxon>
        <taxon>Sphingomonadales</taxon>
        <taxon>Sphingomonadaceae</taxon>
        <taxon>Novosphingobium</taxon>
    </lineage>
</organism>
<sequence length="401" mass="41608">MRTPPLPLAEAQARLLALAPSLPVEHRAVTECLGHYLAEDLHARRTQPAAALSAMDGFAMRSADLPGPWRVIGESAAGHPFAGSVGAGQATRISTGAMLPHGADMVLLQEDSERDGDGLRLTGELPQPPSRHVRPAGMDFTAHETLIAAGQRVGPAQIALAIAGGHSHLPVRRRVSLTVIDSGDELVAPGHLPDLHQLPASNGPMLCALASCLPVDIRHAGPVEDKLDHLAGALDAASAADVIVTSGGASVGDHDLVRPALEALGASIDFWRVSIKPGKPLLVATRGRQVILGLPGNPASAFVTAYLFLLPLLRAMLGARDALPRTFPARLATPMARGGGRMEFLRAVWDGAHVALDPLQDSGALSPLSRANALVVREAGADAKPAGTDVPVYLLENGGIA</sequence>
<comment type="cofactor">
    <cofactor evidence="6">
        <name>Mg(2+)</name>
        <dbReference type="ChEBI" id="CHEBI:18420"/>
    </cofactor>
</comment>
<feature type="domain" description="MoaB/Mog" evidence="7">
    <location>
        <begin position="178"/>
        <end position="315"/>
    </location>
</feature>